<organism evidence="1">
    <name type="scientific">Anguilla anguilla</name>
    <name type="common">European freshwater eel</name>
    <name type="synonym">Muraena anguilla</name>
    <dbReference type="NCBI Taxonomy" id="7936"/>
    <lineage>
        <taxon>Eukaryota</taxon>
        <taxon>Metazoa</taxon>
        <taxon>Chordata</taxon>
        <taxon>Craniata</taxon>
        <taxon>Vertebrata</taxon>
        <taxon>Euteleostomi</taxon>
        <taxon>Actinopterygii</taxon>
        <taxon>Neopterygii</taxon>
        <taxon>Teleostei</taxon>
        <taxon>Anguilliformes</taxon>
        <taxon>Anguillidae</taxon>
        <taxon>Anguilla</taxon>
    </lineage>
</organism>
<accession>A0A0E9QFT0</accession>
<name>A0A0E9QFT0_ANGAN</name>
<reference evidence="1" key="2">
    <citation type="journal article" date="2015" name="Fish Shellfish Immunol.">
        <title>Early steps in the European eel (Anguilla anguilla)-Vibrio vulnificus interaction in the gills: Role of the RtxA13 toxin.</title>
        <authorList>
            <person name="Callol A."/>
            <person name="Pajuelo D."/>
            <person name="Ebbesson L."/>
            <person name="Teles M."/>
            <person name="MacKenzie S."/>
            <person name="Amaro C."/>
        </authorList>
    </citation>
    <scope>NUCLEOTIDE SEQUENCE</scope>
</reference>
<evidence type="ECO:0000313" key="1">
    <source>
        <dbReference type="EMBL" id="JAH15654.1"/>
    </source>
</evidence>
<reference evidence="1" key="1">
    <citation type="submission" date="2014-11" db="EMBL/GenBank/DDBJ databases">
        <authorList>
            <person name="Amaro Gonzalez C."/>
        </authorList>
    </citation>
    <scope>NUCLEOTIDE SEQUENCE</scope>
</reference>
<proteinExistence type="predicted"/>
<protein>
    <submittedName>
        <fullName evidence="1">Uncharacterized protein</fullName>
    </submittedName>
</protein>
<dbReference type="AlphaFoldDB" id="A0A0E9QFT0"/>
<sequence>MCSCGTVRLSLGLKTHMNLSLSTSLMLHCVIASYLPSRGVLT</sequence>
<dbReference type="EMBL" id="GBXM01092923">
    <property type="protein sequence ID" value="JAH15654.1"/>
    <property type="molecule type" value="Transcribed_RNA"/>
</dbReference>